<sequence>MACPSNLFLFMIRVKVFHMRLKIGLILVISGAGREGGRKNGFASKLSLERYTRKNFPDVDVNAFFASFSWKIPSKSRMKGKLQNIQVPTLSLMTCCKAGNRVCNSLLATEDSISDVMSCDICCSETSFCRDCCCILCCKTIKM</sequence>
<dbReference type="OrthoDB" id="1852608at2759"/>
<dbReference type="Pfam" id="PF23299">
    <property type="entry name" value="DUF7081"/>
    <property type="match status" value="1"/>
</dbReference>
<organism evidence="2 3">
    <name type="scientific">Olea europaea subsp. europaea</name>
    <dbReference type="NCBI Taxonomy" id="158383"/>
    <lineage>
        <taxon>Eukaryota</taxon>
        <taxon>Viridiplantae</taxon>
        <taxon>Streptophyta</taxon>
        <taxon>Embryophyta</taxon>
        <taxon>Tracheophyta</taxon>
        <taxon>Spermatophyta</taxon>
        <taxon>Magnoliopsida</taxon>
        <taxon>eudicotyledons</taxon>
        <taxon>Gunneridae</taxon>
        <taxon>Pentapetalae</taxon>
        <taxon>asterids</taxon>
        <taxon>lamiids</taxon>
        <taxon>Lamiales</taxon>
        <taxon>Oleaceae</taxon>
        <taxon>Oleeae</taxon>
        <taxon>Olea</taxon>
    </lineage>
</organism>
<proteinExistence type="predicted"/>
<dbReference type="InterPro" id="IPR055508">
    <property type="entry name" value="DUF7081"/>
</dbReference>
<name>A0A8S0SDW3_OLEEU</name>
<reference evidence="2 3" key="1">
    <citation type="submission" date="2019-12" db="EMBL/GenBank/DDBJ databases">
        <authorList>
            <person name="Alioto T."/>
            <person name="Alioto T."/>
            <person name="Gomez Garrido J."/>
        </authorList>
    </citation>
    <scope>NUCLEOTIDE SEQUENCE [LARGE SCALE GENOMIC DNA]</scope>
</reference>
<feature type="non-terminal residue" evidence="2">
    <location>
        <position position="143"/>
    </location>
</feature>
<dbReference type="AlphaFoldDB" id="A0A8S0SDW3"/>
<dbReference type="PANTHER" id="PTHR33345">
    <property type="entry name" value="ADAPTER PROTEIN, PUTATIVE-RELATED"/>
    <property type="match status" value="1"/>
</dbReference>
<feature type="domain" description="DUF7081" evidence="1">
    <location>
        <begin position="37"/>
        <end position="74"/>
    </location>
</feature>
<evidence type="ECO:0000313" key="3">
    <source>
        <dbReference type="Proteomes" id="UP000594638"/>
    </source>
</evidence>
<comment type="caution">
    <text evidence="2">The sequence shown here is derived from an EMBL/GenBank/DDBJ whole genome shotgun (WGS) entry which is preliminary data.</text>
</comment>
<dbReference type="PANTHER" id="PTHR33345:SF6">
    <property type="entry name" value="OS03G0747200 PROTEIN"/>
    <property type="match status" value="1"/>
</dbReference>
<evidence type="ECO:0000259" key="1">
    <source>
        <dbReference type="Pfam" id="PF23299"/>
    </source>
</evidence>
<gene>
    <name evidence="2" type="ORF">OLEA9_A038557</name>
</gene>
<accession>A0A8S0SDW3</accession>
<dbReference type="EMBL" id="CACTIH010004395">
    <property type="protein sequence ID" value="CAA2990782.1"/>
    <property type="molecule type" value="Genomic_DNA"/>
</dbReference>
<dbReference type="Gramene" id="OE9A038557T1">
    <property type="protein sequence ID" value="OE9A038557C1"/>
    <property type="gene ID" value="OE9A038557"/>
</dbReference>
<dbReference type="Proteomes" id="UP000594638">
    <property type="component" value="Unassembled WGS sequence"/>
</dbReference>
<evidence type="ECO:0000313" key="2">
    <source>
        <dbReference type="EMBL" id="CAA2990782.1"/>
    </source>
</evidence>
<keyword evidence="3" id="KW-1185">Reference proteome</keyword>
<protein>
    <recommendedName>
        <fullName evidence="1">DUF7081 domain-containing protein</fullName>
    </recommendedName>
</protein>